<organism evidence="1 2">
    <name type="scientific">Rhizopus microsporus</name>
    <dbReference type="NCBI Taxonomy" id="58291"/>
    <lineage>
        <taxon>Eukaryota</taxon>
        <taxon>Fungi</taxon>
        <taxon>Fungi incertae sedis</taxon>
        <taxon>Mucoromycota</taxon>
        <taxon>Mucoromycotina</taxon>
        <taxon>Mucoromycetes</taxon>
        <taxon>Mucorales</taxon>
        <taxon>Mucorineae</taxon>
        <taxon>Rhizopodaceae</taxon>
        <taxon>Rhizopus</taxon>
    </lineage>
</organism>
<accession>A0A1X0S0K7</accession>
<evidence type="ECO:0000313" key="2">
    <source>
        <dbReference type="Proteomes" id="UP000242381"/>
    </source>
</evidence>
<protein>
    <submittedName>
        <fullName evidence="1">Uncharacterized protein</fullName>
    </submittedName>
</protein>
<gene>
    <name evidence="1" type="ORF">BCV71DRAFT_235485</name>
</gene>
<evidence type="ECO:0000313" key="1">
    <source>
        <dbReference type="EMBL" id="ORE17797.1"/>
    </source>
</evidence>
<sequence length="154" mass="17563">MWLIVKPLRVNTTLKEKYNGPKTVYENRSIEIKSAADDRSTEIIQLNKNIRAKKKSILCSLCRDSGPHLDSPVATLGLDIVEDIRLPFDELDIGGFLKGSTLDQLLNYMSITVRTANDVNIVRYFCCRSQNKQKNVTRCIQKIQMGTKIWIQSC</sequence>
<proteinExistence type="predicted"/>
<dbReference type="AlphaFoldDB" id="A0A1X0S0K7"/>
<reference evidence="1 2" key="1">
    <citation type="journal article" date="2016" name="Proc. Natl. Acad. Sci. U.S.A.">
        <title>Lipid metabolic changes in an early divergent fungus govern the establishment of a mutualistic symbiosis with endobacteria.</title>
        <authorList>
            <person name="Lastovetsky O.A."/>
            <person name="Gaspar M.L."/>
            <person name="Mondo S.J."/>
            <person name="LaButti K.M."/>
            <person name="Sandor L."/>
            <person name="Grigoriev I.V."/>
            <person name="Henry S.A."/>
            <person name="Pawlowska T.E."/>
        </authorList>
    </citation>
    <scope>NUCLEOTIDE SEQUENCE [LARGE SCALE GENOMIC DNA]</scope>
    <source>
        <strain evidence="1 2">ATCC 11559</strain>
    </source>
</reference>
<dbReference type="EMBL" id="KV921346">
    <property type="protein sequence ID" value="ORE17797.1"/>
    <property type="molecule type" value="Genomic_DNA"/>
</dbReference>
<name>A0A1X0S0K7_RHIZD</name>
<dbReference type="Proteomes" id="UP000242381">
    <property type="component" value="Unassembled WGS sequence"/>
</dbReference>